<sequence length="461" mass="51615">MPASVEHSDTDDSASVTSQPKKGWSLSAERKLVLKLDASLLIFSVLGLICRYIDQTNMSTAFVSGMKEDLGMYGLQYNYANTCWVVGYVIGQIPGNILLNRFSPHYVVFILEFGWSIMTLCTTWVTTYQQIYVIRFFVGLFESAYYPGLHFLIGSWYSKEELGKRASLFQAACAIGTLLSQVLQGGVHTTLNGVAGRPGWRWIFIIDAVISFPVAIGAFLMLPDLPEKIRPNWIFNQDDIDLARARLAAEGRKGTSKDGFSRKAFTEIFSTWHIWVFTICYSLYIFMQKFDVTGVHRSADQLIASSFFLGWVDDTFLKQRRWPLIVATSAIHIIALYYLTGMIEVGAGLTYAWAASVISTSSEKRAIVTGTYNSVAFSFNAWLPLIFFKQTDQPAVFKGNVAVSVASGLLIVFIFLILYLSKRDERRARLAQGDESVSTTAVQYYPQATKADSFEVETGKL</sequence>
<feature type="domain" description="Major facilitator superfamily (MFS) profile" evidence="9">
    <location>
        <begin position="40"/>
        <end position="461"/>
    </location>
</feature>
<feature type="transmembrane region" description="Helical" evidence="8">
    <location>
        <begin position="366"/>
        <end position="388"/>
    </location>
</feature>
<accession>A0A427Y5E8</accession>
<feature type="transmembrane region" description="Helical" evidence="8">
    <location>
        <begin position="400"/>
        <end position="420"/>
    </location>
</feature>
<gene>
    <name evidence="10" type="ORF">EHS24_004547</name>
</gene>
<dbReference type="FunFam" id="1.20.1250.20:FF:000065">
    <property type="entry name" value="Putative MFS pantothenate transporter"/>
    <property type="match status" value="1"/>
</dbReference>
<protein>
    <recommendedName>
        <fullName evidence="9">Major facilitator superfamily (MFS) profile domain-containing protein</fullName>
    </recommendedName>
</protein>
<proteinExistence type="inferred from homology"/>
<dbReference type="GO" id="GO:0022857">
    <property type="term" value="F:transmembrane transporter activity"/>
    <property type="evidence" value="ECO:0007669"/>
    <property type="project" value="InterPro"/>
</dbReference>
<dbReference type="AlphaFoldDB" id="A0A427Y5E8"/>
<feature type="transmembrane region" description="Helical" evidence="8">
    <location>
        <begin position="330"/>
        <end position="354"/>
    </location>
</feature>
<keyword evidence="4 8" id="KW-1133">Transmembrane helix</keyword>
<feature type="transmembrane region" description="Helical" evidence="8">
    <location>
        <begin position="79"/>
        <end position="99"/>
    </location>
</feature>
<dbReference type="Proteomes" id="UP000279236">
    <property type="component" value="Unassembled WGS sequence"/>
</dbReference>
<keyword evidence="11" id="KW-1185">Reference proteome</keyword>
<name>A0A427Y5E8_9TREE</name>
<feature type="transmembrane region" description="Helical" evidence="8">
    <location>
        <begin position="168"/>
        <end position="187"/>
    </location>
</feature>
<comment type="caution">
    <text evidence="10">The sequence shown here is derived from an EMBL/GenBank/DDBJ whole genome shotgun (WGS) entry which is preliminary data.</text>
</comment>
<evidence type="ECO:0000313" key="10">
    <source>
        <dbReference type="EMBL" id="RSH86305.1"/>
    </source>
</evidence>
<dbReference type="GeneID" id="39589090"/>
<feature type="transmembrane region" description="Helical" evidence="8">
    <location>
        <begin position="132"/>
        <end position="156"/>
    </location>
</feature>
<dbReference type="InterPro" id="IPR020846">
    <property type="entry name" value="MFS_dom"/>
</dbReference>
<feature type="transmembrane region" description="Helical" evidence="8">
    <location>
        <begin position="106"/>
        <end position="126"/>
    </location>
</feature>
<comment type="subcellular location">
    <subcellularLocation>
        <location evidence="1">Membrane</location>
        <topology evidence="1">Multi-pass membrane protein</topology>
    </subcellularLocation>
</comment>
<dbReference type="PANTHER" id="PTHR43791:SF39">
    <property type="entry name" value="TRANSPORTER LIZ1_SEO1, PUTATIVE (AFU_ORTHOLOGUE AFUA_3G00980)-RELATED"/>
    <property type="match status" value="1"/>
</dbReference>
<evidence type="ECO:0000256" key="8">
    <source>
        <dbReference type="SAM" id="Phobius"/>
    </source>
</evidence>
<evidence type="ECO:0000259" key="9">
    <source>
        <dbReference type="PROSITE" id="PS50850"/>
    </source>
</evidence>
<reference evidence="10 11" key="1">
    <citation type="submission" date="2018-11" db="EMBL/GenBank/DDBJ databases">
        <title>Genome sequence of Apiotrichum porosum DSM 27194.</title>
        <authorList>
            <person name="Aliyu H."/>
            <person name="Gorte O."/>
            <person name="Ochsenreither K."/>
        </authorList>
    </citation>
    <scope>NUCLEOTIDE SEQUENCE [LARGE SCALE GENOMIC DNA]</scope>
    <source>
        <strain evidence="10 11">DSM 27194</strain>
    </source>
</reference>
<dbReference type="InterPro" id="IPR036259">
    <property type="entry name" value="MFS_trans_sf"/>
</dbReference>
<dbReference type="PANTHER" id="PTHR43791">
    <property type="entry name" value="PERMEASE-RELATED"/>
    <property type="match status" value="1"/>
</dbReference>
<evidence type="ECO:0000256" key="1">
    <source>
        <dbReference type="ARBA" id="ARBA00004141"/>
    </source>
</evidence>
<dbReference type="Gene3D" id="1.20.1250.20">
    <property type="entry name" value="MFS general substrate transporter like domains"/>
    <property type="match status" value="1"/>
</dbReference>
<dbReference type="OrthoDB" id="3639251at2759"/>
<evidence type="ECO:0000256" key="7">
    <source>
        <dbReference type="SAM" id="MobiDB-lite"/>
    </source>
</evidence>
<organism evidence="10 11">
    <name type="scientific">Apiotrichum porosum</name>
    <dbReference type="NCBI Taxonomy" id="105984"/>
    <lineage>
        <taxon>Eukaryota</taxon>
        <taxon>Fungi</taxon>
        <taxon>Dikarya</taxon>
        <taxon>Basidiomycota</taxon>
        <taxon>Agaricomycotina</taxon>
        <taxon>Tremellomycetes</taxon>
        <taxon>Trichosporonales</taxon>
        <taxon>Trichosporonaceae</taxon>
        <taxon>Apiotrichum</taxon>
    </lineage>
</organism>
<dbReference type="SUPFAM" id="SSF103473">
    <property type="entry name" value="MFS general substrate transporter"/>
    <property type="match status" value="1"/>
</dbReference>
<dbReference type="GO" id="GO:0016020">
    <property type="term" value="C:membrane"/>
    <property type="evidence" value="ECO:0007669"/>
    <property type="project" value="UniProtKB-SubCell"/>
</dbReference>
<evidence type="ECO:0000256" key="6">
    <source>
        <dbReference type="ARBA" id="ARBA00037968"/>
    </source>
</evidence>
<keyword evidence="5 8" id="KW-0472">Membrane</keyword>
<dbReference type="Pfam" id="PF07690">
    <property type="entry name" value="MFS_1"/>
    <property type="match status" value="1"/>
</dbReference>
<evidence type="ECO:0000256" key="3">
    <source>
        <dbReference type="ARBA" id="ARBA00022692"/>
    </source>
</evidence>
<dbReference type="EMBL" id="RSCE01000002">
    <property type="protein sequence ID" value="RSH86305.1"/>
    <property type="molecule type" value="Genomic_DNA"/>
</dbReference>
<feature type="transmembrane region" description="Helical" evidence="8">
    <location>
        <begin position="264"/>
        <end position="287"/>
    </location>
</feature>
<keyword evidence="3 8" id="KW-0812">Transmembrane</keyword>
<comment type="similarity">
    <text evidence="6">Belongs to the major facilitator superfamily. Allantoate permease family.</text>
</comment>
<feature type="region of interest" description="Disordered" evidence="7">
    <location>
        <begin position="1"/>
        <end position="20"/>
    </location>
</feature>
<feature type="compositionally biased region" description="Basic and acidic residues" evidence="7">
    <location>
        <begin position="1"/>
        <end position="10"/>
    </location>
</feature>
<dbReference type="PROSITE" id="PS50850">
    <property type="entry name" value="MFS"/>
    <property type="match status" value="1"/>
</dbReference>
<feature type="transmembrane region" description="Helical" evidence="8">
    <location>
        <begin position="199"/>
        <end position="222"/>
    </location>
</feature>
<dbReference type="RefSeq" id="XP_028479090.1">
    <property type="nucleotide sequence ID" value="XM_028620118.1"/>
</dbReference>
<evidence type="ECO:0000313" key="11">
    <source>
        <dbReference type="Proteomes" id="UP000279236"/>
    </source>
</evidence>
<keyword evidence="2" id="KW-0813">Transport</keyword>
<dbReference type="InterPro" id="IPR011701">
    <property type="entry name" value="MFS"/>
</dbReference>
<evidence type="ECO:0000256" key="4">
    <source>
        <dbReference type="ARBA" id="ARBA00022989"/>
    </source>
</evidence>
<evidence type="ECO:0000256" key="5">
    <source>
        <dbReference type="ARBA" id="ARBA00023136"/>
    </source>
</evidence>
<evidence type="ECO:0000256" key="2">
    <source>
        <dbReference type="ARBA" id="ARBA00022448"/>
    </source>
</evidence>